<dbReference type="HOGENOM" id="CLU_3028442_0_0_10"/>
<reference evidence="2 3" key="1">
    <citation type="submission" date="2012-02" db="EMBL/GenBank/DDBJ databases">
        <title>Improved High-Quality Draft genome of Prevotella bivia DSM 20514.</title>
        <authorList>
            <consortium name="US DOE Joint Genome Institute (JGI-PGF)"/>
            <person name="Lucas S."/>
            <person name="Copeland A."/>
            <person name="Lapidus A."/>
            <person name="Bruce D."/>
            <person name="Goodwin L."/>
            <person name="Pitluck S."/>
            <person name="Peters L."/>
            <person name="Mikhailova N."/>
            <person name="Munk A.C.C."/>
            <person name="Kyrpides N."/>
            <person name="Mavromatis K."/>
            <person name="Detter J.C."/>
            <person name="Han C."/>
            <person name="Land M."/>
            <person name="Hauser L."/>
            <person name="Markowitz V."/>
            <person name="Cheng J.-F."/>
            <person name="Hugenholtz P."/>
            <person name="Woyke T."/>
            <person name="Wu D."/>
            <person name="Gronow S."/>
            <person name="Wellnitz S."/>
            <person name="Brambilla E."/>
            <person name="Klenk H.-P."/>
            <person name="Eisen J.A."/>
        </authorList>
    </citation>
    <scope>NUCLEOTIDE SEQUENCE [LARGE SCALE GENOMIC DNA]</scope>
    <source>
        <strain evidence="2 3">DSM 20514</strain>
    </source>
</reference>
<accession>I4Z7W6</accession>
<name>I4Z7W6_9BACT</name>
<keyword evidence="3" id="KW-1185">Reference proteome</keyword>
<keyword evidence="1" id="KW-0812">Transmembrane</keyword>
<keyword evidence="1" id="KW-0472">Membrane</keyword>
<gene>
    <name evidence="2" type="ORF">PrebiDRAFT_0556</name>
</gene>
<dbReference type="Proteomes" id="UP000002786">
    <property type="component" value="Unassembled WGS sequence"/>
</dbReference>
<evidence type="ECO:0000256" key="1">
    <source>
        <dbReference type="SAM" id="Phobius"/>
    </source>
</evidence>
<dbReference type="AlphaFoldDB" id="I4Z7W6"/>
<evidence type="ECO:0000313" key="2">
    <source>
        <dbReference type="EMBL" id="EIM32308.1"/>
    </source>
</evidence>
<sequence length="55" mass="6681">MSNFRGYIKLKVRALKNLVMTHPLFILILIYSEVYFTSSKVFYIDYQQLIIAWYK</sequence>
<feature type="transmembrane region" description="Helical" evidence="1">
    <location>
        <begin position="12"/>
        <end position="31"/>
    </location>
</feature>
<evidence type="ECO:0000313" key="3">
    <source>
        <dbReference type="Proteomes" id="UP000002786"/>
    </source>
</evidence>
<keyword evidence="1" id="KW-1133">Transmembrane helix</keyword>
<protein>
    <submittedName>
        <fullName evidence="2">Uncharacterized protein</fullName>
    </submittedName>
</protein>
<dbReference type="EMBL" id="JH660660">
    <property type="protein sequence ID" value="EIM32308.1"/>
    <property type="molecule type" value="Genomic_DNA"/>
</dbReference>
<organism evidence="2 3">
    <name type="scientific">Prevotella bivia DSM 20514</name>
    <dbReference type="NCBI Taxonomy" id="868129"/>
    <lineage>
        <taxon>Bacteria</taxon>
        <taxon>Pseudomonadati</taxon>
        <taxon>Bacteroidota</taxon>
        <taxon>Bacteroidia</taxon>
        <taxon>Bacteroidales</taxon>
        <taxon>Prevotellaceae</taxon>
        <taxon>Prevotella</taxon>
    </lineage>
</organism>
<proteinExistence type="predicted"/>